<dbReference type="AlphaFoldDB" id="A0A4V2W3J9"/>
<dbReference type="EMBL" id="SMCR01000013">
    <property type="protein sequence ID" value="TCV92229.1"/>
    <property type="molecule type" value="Genomic_DNA"/>
</dbReference>
<comment type="caution">
    <text evidence="3">The sequence shown here is derived from an EMBL/GenBank/DDBJ whole genome shotgun (WGS) entry which is preliminary data.</text>
</comment>
<feature type="domain" description="SseB protein N-terminal" evidence="1">
    <location>
        <begin position="9"/>
        <end position="128"/>
    </location>
</feature>
<name>A0A4V2W3J9_9GAMM</name>
<dbReference type="RefSeq" id="WP_131867475.1">
    <property type="nucleotide sequence ID" value="NZ_SMCR01000013.1"/>
</dbReference>
<evidence type="ECO:0000259" key="1">
    <source>
        <dbReference type="Pfam" id="PF07179"/>
    </source>
</evidence>
<evidence type="ECO:0000313" key="3">
    <source>
        <dbReference type="EMBL" id="TCV92229.1"/>
    </source>
</evidence>
<dbReference type="Proteomes" id="UP000295719">
    <property type="component" value="Unassembled WGS sequence"/>
</dbReference>
<evidence type="ECO:0000313" key="4">
    <source>
        <dbReference type="Proteomes" id="UP000295719"/>
    </source>
</evidence>
<dbReference type="Pfam" id="PF14581">
    <property type="entry name" value="SseB_C"/>
    <property type="match status" value="1"/>
</dbReference>
<dbReference type="NCBIfam" id="NF008624">
    <property type="entry name" value="PRK11611.1"/>
    <property type="match status" value="1"/>
</dbReference>
<dbReference type="InterPro" id="IPR027945">
    <property type="entry name" value="SseB_C"/>
</dbReference>
<proteinExistence type="predicted"/>
<keyword evidence="4" id="KW-1185">Reference proteome</keyword>
<organism evidence="3 4">
    <name type="scientific">Biostraticola tofi</name>
    <dbReference type="NCBI Taxonomy" id="466109"/>
    <lineage>
        <taxon>Bacteria</taxon>
        <taxon>Pseudomonadati</taxon>
        <taxon>Pseudomonadota</taxon>
        <taxon>Gammaproteobacteria</taxon>
        <taxon>Enterobacterales</taxon>
        <taxon>Bruguierivoracaceae</taxon>
        <taxon>Biostraticola</taxon>
    </lineage>
</organism>
<dbReference type="Pfam" id="PF07179">
    <property type="entry name" value="SseB"/>
    <property type="match status" value="1"/>
</dbReference>
<reference evidence="3 4" key="1">
    <citation type="submission" date="2019-03" db="EMBL/GenBank/DDBJ databases">
        <title>Genomic Encyclopedia of Type Strains, Phase IV (KMG-IV): sequencing the most valuable type-strain genomes for metagenomic binning, comparative biology and taxonomic classification.</title>
        <authorList>
            <person name="Goeker M."/>
        </authorList>
    </citation>
    <scope>NUCLEOTIDE SEQUENCE [LARGE SCALE GENOMIC DNA]</scope>
    <source>
        <strain evidence="3 4">DSM 19580</strain>
    </source>
</reference>
<protein>
    <submittedName>
        <fullName evidence="3">Type III secretion system (T3SS) SseB-like protein</fullName>
    </submittedName>
</protein>
<gene>
    <name evidence="3" type="ORF">EDC52_11354</name>
</gene>
<dbReference type="InterPro" id="IPR009839">
    <property type="entry name" value="SseB_N"/>
</dbReference>
<sequence length="266" mass="29663">MGTQQGNALENALQNAANEPAHRPAFFKLLMESTVYVLGDDGNAEQWIAGAQRIDEQQPVNLRHWKKQDGSSTIPFFTSVEALQKAVSDKQPFLAMPTRHLFAMTAGAELYLNPELPYGKEFGPDEVSALLMNDGDALTERVILEGDSRITLTDSADKPAQMVDSLTQLFAQYRQVRRAFMVLIREDRDAAPHWLIGLDCDGDEDAAIQAAGRVATDTAPDDQPVDLCLISQDEPGISHYFDKHINPFYERRWGSWLRSLKTEGQA</sequence>
<accession>A0A4V2W3J9</accession>
<dbReference type="OrthoDB" id="5622177at2"/>
<evidence type="ECO:0000259" key="2">
    <source>
        <dbReference type="Pfam" id="PF14581"/>
    </source>
</evidence>
<feature type="domain" description="SseB protein C-terminal" evidence="2">
    <location>
        <begin position="145"/>
        <end position="251"/>
    </location>
</feature>